<sequence>MGLTPVIEFMTMNFALQAIDHIINSAAKLHYMSAGELKGGIVFRGLNGPAAAVAAQHSQCFASWYSNIPGLITISPYDAEDNKGLLKAAIRSG</sequence>
<organism evidence="6">
    <name type="scientific">Nymphaea colorata</name>
    <name type="common">pocket water lily</name>
    <dbReference type="NCBI Taxonomy" id="210225"/>
    <lineage>
        <taxon>Eukaryota</taxon>
        <taxon>Viridiplantae</taxon>
        <taxon>Streptophyta</taxon>
        <taxon>Embryophyta</taxon>
        <taxon>Tracheophyta</taxon>
        <taxon>Spermatophyta</taxon>
        <taxon>Magnoliopsida</taxon>
        <taxon>Nymphaeales</taxon>
        <taxon>Nymphaeaceae</taxon>
        <taxon>Nymphaea</taxon>
    </lineage>
</organism>
<comment type="function">
    <text evidence="4">The pyruvate dehydrogenase complex catalyzes the overall conversion of pyruvate to acetyl-CoA and CO2.</text>
</comment>
<evidence type="ECO:0000313" key="6">
    <source>
        <dbReference type="EMBL" id="VVW90454.1"/>
    </source>
</evidence>
<dbReference type="PANTHER" id="PTHR11624:SF96">
    <property type="entry name" value="PYRUVATE DEHYDROGENASE E1 COMPONENT SUBUNIT BETA, MITOCHONDRIAL"/>
    <property type="match status" value="1"/>
</dbReference>
<comment type="catalytic activity">
    <reaction evidence="4">
        <text>N(6)-[(R)-lipoyl]-L-lysyl-[protein] + pyruvate + H(+) = N(6)-[(R)-S(8)-acetyldihydrolipoyl]-L-lysyl-[protein] + CO2</text>
        <dbReference type="Rhea" id="RHEA:19189"/>
        <dbReference type="Rhea" id="RHEA-COMP:10474"/>
        <dbReference type="Rhea" id="RHEA-COMP:10478"/>
        <dbReference type="ChEBI" id="CHEBI:15361"/>
        <dbReference type="ChEBI" id="CHEBI:15378"/>
        <dbReference type="ChEBI" id="CHEBI:16526"/>
        <dbReference type="ChEBI" id="CHEBI:83099"/>
        <dbReference type="ChEBI" id="CHEBI:83111"/>
        <dbReference type="EC" id="1.2.4.1"/>
    </reaction>
</comment>
<feature type="domain" description="Transketolase-like pyrimidine-binding" evidence="5">
    <location>
        <begin position="2"/>
        <end position="91"/>
    </location>
</feature>
<evidence type="ECO:0000256" key="3">
    <source>
        <dbReference type="ARBA" id="ARBA00023052"/>
    </source>
</evidence>
<dbReference type="InterPro" id="IPR029061">
    <property type="entry name" value="THDP-binding"/>
</dbReference>
<reference evidence="6" key="1">
    <citation type="submission" date="2019-09" db="EMBL/GenBank/DDBJ databases">
        <authorList>
            <person name="Zhang L."/>
        </authorList>
    </citation>
    <scope>NUCLEOTIDE SEQUENCE</scope>
</reference>
<evidence type="ECO:0000256" key="2">
    <source>
        <dbReference type="ARBA" id="ARBA00023002"/>
    </source>
</evidence>
<evidence type="ECO:0000256" key="1">
    <source>
        <dbReference type="ARBA" id="ARBA00001964"/>
    </source>
</evidence>
<keyword evidence="3 4" id="KW-0786">Thiamine pyrophosphate</keyword>
<protein>
    <recommendedName>
        <fullName evidence="4">Pyruvate dehydrogenase E1 component subunit beta</fullName>
        <ecNumber evidence="4">1.2.4.1</ecNumber>
    </recommendedName>
</protein>
<dbReference type="EC" id="1.2.4.1" evidence="4"/>
<gene>
    <name evidence="6" type="ORF">NYM_LOCUS30673</name>
</gene>
<accession>A0A5K1HZ01</accession>
<keyword evidence="2 4" id="KW-0560">Oxidoreductase</keyword>
<dbReference type="PANTHER" id="PTHR11624">
    <property type="entry name" value="DEHYDROGENASE RELATED"/>
    <property type="match status" value="1"/>
</dbReference>
<dbReference type="EMBL" id="LR722283">
    <property type="protein sequence ID" value="VVW90454.1"/>
    <property type="molecule type" value="Genomic_DNA"/>
</dbReference>
<proteinExistence type="predicted"/>
<comment type="cofactor">
    <cofactor evidence="1 4">
        <name>thiamine diphosphate</name>
        <dbReference type="ChEBI" id="CHEBI:58937"/>
    </cofactor>
</comment>
<dbReference type="InterPro" id="IPR027110">
    <property type="entry name" value="PDHB_mito-type"/>
</dbReference>
<dbReference type="GO" id="GO:0004739">
    <property type="term" value="F:pyruvate dehydrogenase (acetyl-transferring) activity"/>
    <property type="evidence" value="ECO:0007669"/>
    <property type="project" value="UniProtKB-UniRule"/>
</dbReference>
<dbReference type="InterPro" id="IPR005475">
    <property type="entry name" value="Transketolase-like_Pyr-bd"/>
</dbReference>
<evidence type="ECO:0000259" key="5">
    <source>
        <dbReference type="Pfam" id="PF02779"/>
    </source>
</evidence>
<dbReference type="Pfam" id="PF02779">
    <property type="entry name" value="Transket_pyr"/>
    <property type="match status" value="1"/>
</dbReference>
<dbReference type="Gene3D" id="3.40.50.970">
    <property type="match status" value="1"/>
</dbReference>
<name>A0A5K1HZ01_9MAGN</name>
<evidence type="ECO:0000256" key="4">
    <source>
        <dbReference type="RuleBase" id="RU364074"/>
    </source>
</evidence>
<keyword evidence="4" id="KW-0670">Pyruvate</keyword>
<dbReference type="SUPFAM" id="SSF52518">
    <property type="entry name" value="Thiamin diphosphate-binding fold (THDP-binding)"/>
    <property type="match status" value="1"/>
</dbReference>
<dbReference type="AlphaFoldDB" id="A0A5K1HZ01"/>
<dbReference type="GO" id="GO:0006086">
    <property type="term" value="P:pyruvate decarboxylation to acetyl-CoA"/>
    <property type="evidence" value="ECO:0007669"/>
    <property type="project" value="InterPro"/>
</dbReference>